<name>A0ABT4I6C1_9ACTO</name>
<evidence type="ECO:0000256" key="1">
    <source>
        <dbReference type="SAM" id="MobiDB-lite"/>
    </source>
</evidence>
<proteinExistence type="predicted"/>
<evidence type="ECO:0000313" key="2">
    <source>
        <dbReference type="EMBL" id="MCZ0856683.1"/>
    </source>
</evidence>
<dbReference type="EMBL" id="JAPTMY010000002">
    <property type="protein sequence ID" value="MCZ0856683.1"/>
    <property type="molecule type" value="Genomic_DNA"/>
</dbReference>
<protein>
    <submittedName>
        <fullName evidence="2">Uncharacterized protein</fullName>
    </submittedName>
</protein>
<sequence length="168" mass="17980">MVPDSPSRGLTPTTPSGDETTVEGLTVTAPSGSVVEGKTNSAGRPATKIEMPGAEDGIPSVLVSRVPSFGRSLVEETYAQESLLDAESEKHSYVRRTQETWPGAEDAYVITWVDKLVKDDGSQQLFDSLGFWISDGPDSGWSLIATARQGEMEGSPLWDTVFSARLTG</sequence>
<organism evidence="2 3">
    <name type="scientific">Actinomyces israelii</name>
    <dbReference type="NCBI Taxonomy" id="1659"/>
    <lineage>
        <taxon>Bacteria</taxon>
        <taxon>Bacillati</taxon>
        <taxon>Actinomycetota</taxon>
        <taxon>Actinomycetes</taxon>
        <taxon>Actinomycetales</taxon>
        <taxon>Actinomycetaceae</taxon>
        <taxon>Actinomyces</taxon>
    </lineage>
</organism>
<evidence type="ECO:0000313" key="3">
    <source>
        <dbReference type="Proteomes" id="UP001072034"/>
    </source>
</evidence>
<reference evidence="2" key="1">
    <citation type="submission" date="2022-10" db="EMBL/GenBank/DDBJ databases">
        <title>Genome sequence of Actinomyces israelii ATCC 10048.</title>
        <authorList>
            <person name="Watt R.M."/>
            <person name="Tong W.M."/>
        </authorList>
    </citation>
    <scope>NUCLEOTIDE SEQUENCE</scope>
    <source>
        <strain evidence="2">ATCC 10048</strain>
    </source>
</reference>
<feature type="compositionally biased region" description="Polar residues" evidence="1">
    <location>
        <begin position="8"/>
        <end position="19"/>
    </location>
</feature>
<dbReference type="RefSeq" id="WP_268916411.1">
    <property type="nucleotide sequence ID" value="NZ_CP124548.1"/>
</dbReference>
<accession>A0ABT4I6C1</accession>
<gene>
    <name evidence="2" type="ORF">OHJ16_01280</name>
</gene>
<keyword evidence="3" id="KW-1185">Reference proteome</keyword>
<feature type="region of interest" description="Disordered" evidence="1">
    <location>
        <begin position="1"/>
        <end position="53"/>
    </location>
</feature>
<comment type="caution">
    <text evidence="2">The sequence shown here is derived from an EMBL/GenBank/DDBJ whole genome shotgun (WGS) entry which is preliminary data.</text>
</comment>
<dbReference type="Proteomes" id="UP001072034">
    <property type="component" value="Unassembled WGS sequence"/>
</dbReference>